<feature type="transmembrane region" description="Helical" evidence="8">
    <location>
        <begin position="293"/>
        <end position="312"/>
    </location>
</feature>
<dbReference type="Proteomes" id="UP001217083">
    <property type="component" value="Unassembled WGS sequence"/>
</dbReference>
<organism evidence="10 11">
    <name type="scientific">Flagellimonas okinawensis</name>
    <dbReference type="NCBI Taxonomy" id="3031324"/>
    <lineage>
        <taxon>Bacteria</taxon>
        <taxon>Pseudomonadati</taxon>
        <taxon>Bacteroidota</taxon>
        <taxon>Flavobacteriia</taxon>
        <taxon>Flavobacteriales</taxon>
        <taxon>Flavobacteriaceae</taxon>
        <taxon>Flagellimonas</taxon>
    </lineage>
</organism>
<sequence>MRTLRFLLVKEFKQIFRNRTLLPMIFLMPLIQLLILPLAADYEIKNINVYVVDHDKSTFSRDLISMIISSGYFKLVDYDSSYKRALSEVERNKADLILEIPNDFERNLNRDRVQKVFIAINAINGTKAGLGGSYLSTILKEFNKNIVMELDHSFDGKKALKRIDVVNSNWFNPYLDYKTFMVPAILVILVTMIGAYMCSLNIVKEKEIGTIEQINVTPIKKHVYVLGKLIPFWIIGMGVFSIGFFVISWGVYGIVPIGNILLLYGYLALYLVALLGFGLLVSTYAENQQQAMSVAFFFVMIFILMSGLFTPIESMPEWAKWIAKGNPVTYFIEVMRMVVLKGSGYRHIQNHFLIMMGFAVVLNFWAIANYRKTS</sequence>
<reference evidence="10 11" key="1">
    <citation type="submission" date="2023-03" db="EMBL/GenBank/DDBJ databases">
        <title>Muricauda XX sp. nov. and Muricauda XXX sp. nov., two novel species isolated from Okinawa Trough.</title>
        <authorList>
            <person name="Cao W."/>
            <person name="Deng X."/>
        </authorList>
    </citation>
    <scope>NUCLEOTIDE SEQUENCE [LARGE SCALE GENOMIC DNA]</scope>
    <source>
        <strain evidence="10 11">81s02</strain>
    </source>
</reference>
<comment type="caution">
    <text evidence="10">The sequence shown here is derived from an EMBL/GenBank/DDBJ whole genome shotgun (WGS) entry which is preliminary data.</text>
</comment>
<dbReference type="PANTHER" id="PTHR30294">
    <property type="entry name" value="MEMBRANE COMPONENT OF ABC TRANSPORTER YHHJ-RELATED"/>
    <property type="match status" value="1"/>
</dbReference>
<dbReference type="Gene3D" id="3.40.1710.10">
    <property type="entry name" value="abc type-2 transporter like domain"/>
    <property type="match status" value="1"/>
</dbReference>
<dbReference type="InterPro" id="IPR047817">
    <property type="entry name" value="ABC2_TM_bact-type"/>
</dbReference>
<evidence type="ECO:0000256" key="8">
    <source>
        <dbReference type="SAM" id="Phobius"/>
    </source>
</evidence>
<evidence type="ECO:0000256" key="5">
    <source>
        <dbReference type="ARBA" id="ARBA00022692"/>
    </source>
</evidence>
<dbReference type="PROSITE" id="PS51012">
    <property type="entry name" value="ABC_TM2"/>
    <property type="match status" value="1"/>
</dbReference>
<comment type="similarity">
    <text evidence="2">Belongs to the ABC-2 integral membrane protein family.</text>
</comment>
<keyword evidence="5 8" id="KW-0812">Transmembrane</keyword>
<keyword evidence="6 8" id="KW-1133">Transmembrane helix</keyword>
<evidence type="ECO:0000313" key="10">
    <source>
        <dbReference type="EMBL" id="MDF0707442.1"/>
    </source>
</evidence>
<keyword evidence="11" id="KW-1185">Reference proteome</keyword>
<feature type="transmembrane region" description="Helical" evidence="8">
    <location>
        <begin position="180"/>
        <end position="203"/>
    </location>
</feature>
<accession>A0ABT5XNR7</accession>
<keyword evidence="7 8" id="KW-0472">Membrane</keyword>
<evidence type="ECO:0000256" key="6">
    <source>
        <dbReference type="ARBA" id="ARBA00022989"/>
    </source>
</evidence>
<evidence type="ECO:0000256" key="4">
    <source>
        <dbReference type="ARBA" id="ARBA00022475"/>
    </source>
</evidence>
<feature type="transmembrane region" description="Helical" evidence="8">
    <location>
        <begin position="348"/>
        <end position="368"/>
    </location>
</feature>
<keyword evidence="4" id="KW-1003">Cell membrane</keyword>
<evidence type="ECO:0000313" key="11">
    <source>
        <dbReference type="Proteomes" id="UP001217083"/>
    </source>
</evidence>
<evidence type="ECO:0000256" key="7">
    <source>
        <dbReference type="ARBA" id="ARBA00023136"/>
    </source>
</evidence>
<dbReference type="Pfam" id="PF12698">
    <property type="entry name" value="ABC2_membrane_3"/>
    <property type="match status" value="1"/>
</dbReference>
<dbReference type="RefSeq" id="WP_275614598.1">
    <property type="nucleotide sequence ID" value="NZ_JARFVA010000002.1"/>
</dbReference>
<comment type="subcellular location">
    <subcellularLocation>
        <location evidence="1">Cell membrane</location>
        <topology evidence="1">Multi-pass membrane protein</topology>
    </subcellularLocation>
</comment>
<dbReference type="InterPro" id="IPR051449">
    <property type="entry name" value="ABC-2_transporter_component"/>
</dbReference>
<evidence type="ECO:0000256" key="3">
    <source>
        <dbReference type="ARBA" id="ARBA00022448"/>
    </source>
</evidence>
<feature type="transmembrane region" description="Helical" evidence="8">
    <location>
        <begin position="230"/>
        <end position="255"/>
    </location>
</feature>
<proteinExistence type="inferred from homology"/>
<name>A0ABT5XNR7_9FLAO</name>
<dbReference type="EMBL" id="JARFVA010000002">
    <property type="protein sequence ID" value="MDF0707442.1"/>
    <property type="molecule type" value="Genomic_DNA"/>
</dbReference>
<feature type="transmembrane region" description="Helical" evidence="8">
    <location>
        <begin position="261"/>
        <end position="281"/>
    </location>
</feature>
<protein>
    <submittedName>
        <fullName evidence="10">ABC transporter permease</fullName>
    </submittedName>
</protein>
<keyword evidence="3" id="KW-0813">Transport</keyword>
<feature type="transmembrane region" description="Helical" evidence="8">
    <location>
        <begin position="21"/>
        <end position="40"/>
    </location>
</feature>
<evidence type="ECO:0000256" key="2">
    <source>
        <dbReference type="ARBA" id="ARBA00007783"/>
    </source>
</evidence>
<dbReference type="PANTHER" id="PTHR30294:SF29">
    <property type="entry name" value="MULTIDRUG ABC TRANSPORTER PERMEASE YBHS-RELATED"/>
    <property type="match status" value="1"/>
</dbReference>
<feature type="domain" description="ABC transmembrane type-2" evidence="9">
    <location>
        <begin position="136"/>
        <end position="373"/>
    </location>
</feature>
<gene>
    <name evidence="10" type="ORF">PY091_09455</name>
</gene>
<dbReference type="InterPro" id="IPR013525">
    <property type="entry name" value="ABC2_TM"/>
</dbReference>
<evidence type="ECO:0000259" key="9">
    <source>
        <dbReference type="PROSITE" id="PS51012"/>
    </source>
</evidence>
<evidence type="ECO:0000256" key="1">
    <source>
        <dbReference type="ARBA" id="ARBA00004651"/>
    </source>
</evidence>